<feature type="domain" description="Transposable element P transposase-like RNase H" evidence="1">
    <location>
        <begin position="2"/>
        <end position="121"/>
    </location>
</feature>
<dbReference type="InterPro" id="IPR048365">
    <property type="entry name" value="TNP-like_RNaseH_N"/>
</dbReference>
<dbReference type="EMBL" id="HACA01029468">
    <property type="protein sequence ID" value="CDW46829.1"/>
    <property type="molecule type" value="Transcribed_RNA"/>
</dbReference>
<accession>A0A0K2V8G5</accession>
<dbReference type="EMBL" id="HACA01029467">
    <property type="protein sequence ID" value="CDW46828.1"/>
    <property type="molecule type" value="Transcribed_RNA"/>
</dbReference>
<reference evidence="2" key="1">
    <citation type="submission" date="2014-05" db="EMBL/GenBank/DDBJ databases">
        <authorList>
            <person name="Chronopoulou M."/>
        </authorList>
    </citation>
    <scope>NUCLEOTIDE SEQUENCE</scope>
    <source>
        <tissue evidence="2">Whole organism</tissue>
    </source>
</reference>
<organism evidence="2">
    <name type="scientific">Lepeophtheirus salmonis</name>
    <name type="common">Salmon louse</name>
    <name type="synonym">Caligus salmonis</name>
    <dbReference type="NCBI Taxonomy" id="72036"/>
    <lineage>
        <taxon>Eukaryota</taxon>
        <taxon>Metazoa</taxon>
        <taxon>Ecdysozoa</taxon>
        <taxon>Arthropoda</taxon>
        <taxon>Crustacea</taxon>
        <taxon>Multicrustacea</taxon>
        <taxon>Hexanauplia</taxon>
        <taxon>Copepoda</taxon>
        <taxon>Siphonostomatoida</taxon>
        <taxon>Caligidae</taxon>
        <taxon>Lepeophtheirus</taxon>
    </lineage>
</organism>
<dbReference type="OrthoDB" id="7312725at2759"/>
<evidence type="ECO:0000313" key="2">
    <source>
        <dbReference type="EMBL" id="CDW46828.1"/>
    </source>
</evidence>
<sequence>MNVGFSSSSVDYLSLRRKLLSPNLKKVILMVNEVYTAQRVEYFGGRMIGQEGGSIKKTLFVFMIKLVCSKYQERVAMYPIICLNSSVLHDLLLQINTKLFKIGFDVVTISMDNASPNRKCFLAMCVGSWKASVPNPARPE</sequence>
<name>A0A0K2V8G5_LEPSM</name>
<evidence type="ECO:0000259" key="1">
    <source>
        <dbReference type="Pfam" id="PF21787"/>
    </source>
</evidence>
<dbReference type="Pfam" id="PF21787">
    <property type="entry name" value="TNP-like_RNaseH_N"/>
    <property type="match status" value="1"/>
</dbReference>
<protein>
    <submittedName>
        <fullName evidence="2">Putative LOC100214709 [Hydra vulgaris]</fullName>
    </submittedName>
</protein>
<dbReference type="AlphaFoldDB" id="A0A0K2V8G5"/>
<proteinExistence type="predicted"/>